<protein>
    <submittedName>
        <fullName evidence="2">Uncharacterized protein</fullName>
    </submittedName>
</protein>
<evidence type="ECO:0000313" key="1">
    <source>
        <dbReference type="EMBL" id="CAB4263713.1"/>
    </source>
</evidence>
<dbReference type="EMBL" id="CAEKDK010000001">
    <property type="protein sequence ID" value="CAB4263713.1"/>
    <property type="molecule type" value="Genomic_DNA"/>
</dbReference>
<dbReference type="AlphaFoldDB" id="A0A6J5W2V5"/>
<name>A0A6J5W2V5_PRUAR</name>
<reference evidence="2 3" key="2">
    <citation type="submission" date="2020-05" db="EMBL/GenBank/DDBJ databases">
        <authorList>
            <person name="Campoy J."/>
            <person name="Schneeberger K."/>
            <person name="Spophaly S."/>
        </authorList>
    </citation>
    <scope>NUCLEOTIDE SEQUENCE [LARGE SCALE GENOMIC DNA]</scope>
    <source>
        <strain evidence="2">PruArmRojPasFocal</strain>
    </source>
</reference>
<gene>
    <name evidence="1" type="ORF">CURHAP_LOCUS4500</name>
    <name evidence="2" type="ORF">ORAREDHAP_LOCUS4564</name>
</gene>
<evidence type="ECO:0000313" key="2">
    <source>
        <dbReference type="EMBL" id="CAB4294322.1"/>
    </source>
</evidence>
<dbReference type="Proteomes" id="UP000507222">
    <property type="component" value="Unassembled WGS sequence"/>
</dbReference>
<accession>A0A6J5W2V5</accession>
<evidence type="ECO:0000313" key="3">
    <source>
        <dbReference type="Proteomes" id="UP000507222"/>
    </source>
</evidence>
<sequence length="66" mass="6873">MVVVVRLGGAGGLARYVVAGDYGDGSIRWWSDGCGIGVMVVCLMFRACVFDGGGGIQRDSVYKTAP</sequence>
<dbReference type="EMBL" id="CAEKKB010000001">
    <property type="protein sequence ID" value="CAB4294322.1"/>
    <property type="molecule type" value="Genomic_DNA"/>
</dbReference>
<organism evidence="2 4">
    <name type="scientific">Prunus armeniaca</name>
    <name type="common">Apricot</name>
    <name type="synonym">Armeniaca vulgaris</name>
    <dbReference type="NCBI Taxonomy" id="36596"/>
    <lineage>
        <taxon>Eukaryota</taxon>
        <taxon>Viridiplantae</taxon>
        <taxon>Streptophyta</taxon>
        <taxon>Embryophyta</taxon>
        <taxon>Tracheophyta</taxon>
        <taxon>Spermatophyta</taxon>
        <taxon>Magnoliopsida</taxon>
        <taxon>eudicotyledons</taxon>
        <taxon>Gunneridae</taxon>
        <taxon>Pentapetalae</taxon>
        <taxon>rosids</taxon>
        <taxon>fabids</taxon>
        <taxon>Rosales</taxon>
        <taxon>Rosaceae</taxon>
        <taxon>Amygdaloideae</taxon>
        <taxon>Amygdaleae</taxon>
        <taxon>Prunus</taxon>
    </lineage>
</organism>
<proteinExistence type="predicted"/>
<evidence type="ECO:0000313" key="4">
    <source>
        <dbReference type="Proteomes" id="UP000507245"/>
    </source>
</evidence>
<keyword evidence="4" id="KW-1185">Reference proteome</keyword>
<reference evidence="4" key="1">
    <citation type="journal article" date="2020" name="Genome Biol.">
        <title>Gamete binning: chromosome-level and haplotype-resolved genome assembly enabled by high-throughput single-cell sequencing of gamete genomes.</title>
        <authorList>
            <person name="Campoy J.A."/>
            <person name="Sun H."/>
            <person name="Goel M."/>
            <person name="Jiao W.-B."/>
            <person name="Folz-Donahue K."/>
            <person name="Wang N."/>
            <person name="Rubio M."/>
            <person name="Liu C."/>
            <person name="Kukat C."/>
            <person name="Ruiz D."/>
            <person name="Huettel B."/>
            <person name="Schneeberger K."/>
        </authorList>
    </citation>
    <scope>NUCLEOTIDE SEQUENCE [LARGE SCALE GENOMIC DNA]</scope>
    <source>
        <strain evidence="4">cv. Rojo Pasion</strain>
    </source>
</reference>
<dbReference type="Proteomes" id="UP000507245">
    <property type="component" value="Unassembled WGS sequence"/>
</dbReference>